<protein>
    <submittedName>
        <fullName evidence="1">Uncharacterized protein</fullName>
    </submittedName>
</protein>
<proteinExistence type="predicted"/>
<dbReference type="GeneID" id="54410824"/>
<dbReference type="Proteomes" id="UP000799771">
    <property type="component" value="Unassembled WGS sequence"/>
</dbReference>
<sequence length="279" mass="31931">MACNDSDSQEQECYFILHDAQPPQAHSTAIIRSVTDLRFQWHTVPTHSPMPIDLEQRAHINKIDIGISATSSGAYWAALLSTFPHLENVKFTWRPCADDEEDTRTRRLAAQSFFDTVLQTLSATSVRRLCLHGFAMAYELVERVFAYCASTNRELELEQITLVQAVGSTDIGVEKDLSRTVGCEIVERGWVRFVQDMRVRYPGMAERKALQLGSLREFYASRAGRRGVYFDLDRGDGQTVRMLQDLFEEGVWGRDLMDCLYGGWCDEGYESLYHDQWGY</sequence>
<organism evidence="1 2">
    <name type="scientific">Dothidotthia symphoricarpi CBS 119687</name>
    <dbReference type="NCBI Taxonomy" id="1392245"/>
    <lineage>
        <taxon>Eukaryota</taxon>
        <taxon>Fungi</taxon>
        <taxon>Dikarya</taxon>
        <taxon>Ascomycota</taxon>
        <taxon>Pezizomycotina</taxon>
        <taxon>Dothideomycetes</taxon>
        <taxon>Pleosporomycetidae</taxon>
        <taxon>Pleosporales</taxon>
        <taxon>Dothidotthiaceae</taxon>
        <taxon>Dothidotthia</taxon>
    </lineage>
</organism>
<dbReference type="RefSeq" id="XP_033524198.1">
    <property type="nucleotide sequence ID" value="XM_033670392.1"/>
</dbReference>
<dbReference type="AlphaFoldDB" id="A0A6A6AH88"/>
<dbReference type="EMBL" id="ML977505">
    <property type="protein sequence ID" value="KAF2129811.1"/>
    <property type="molecule type" value="Genomic_DNA"/>
</dbReference>
<keyword evidence="2" id="KW-1185">Reference proteome</keyword>
<gene>
    <name evidence="1" type="ORF">P153DRAFT_385042</name>
</gene>
<evidence type="ECO:0000313" key="2">
    <source>
        <dbReference type="Proteomes" id="UP000799771"/>
    </source>
</evidence>
<evidence type="ECO:0000313" key="1">
    <source>
        <dbReference type="EMBL" id="KAF2129811.1"/>
    </source>
</evidence>
<name>A0A6A6AH88_9PLEO</name>
<accession>A0A6A6AH88</accession>
<reference evidence="1" key="1">
    <citation type="journal article" date="2020" name="Stud. Mycol.">
        <title>101 Dothideomycetes genomes: a test case for predicting lifestyles and emergence of pathogens.</title>
        <authorList>
            <person name="Haridas S."/>
            <person name="Albert R."/>
            <person name="Binder M."/>
            <person name="Bloem J."/>
            <person name="Labutti K."/>
            <person name="Salamov A."/>
            <person name="Andreopoulos B."/>
            <person name="Baker S."/>
            <person name="Barry K."/>
            <person name="Bills G."/>
            <person name="Bluhm B."/>
            <person name="Cannon C."/>
            <person name="Castanera R."/>
            <person name="Culley D."/>
            <person name="Daum C."/>
            <person name="Ezra D."/>
            <person name="Gonzalez J."/>
            <person name="Henrissat B."/>
            <person name="Kuo A."/>
            <person name="Liang C."/>
            <person name="Lipzen A."/>
            <person name="Lutzoni F."/>
            <person name="Magnuson J."/>
            <person name="Mondo S."/>
            <person name="Nolan M."/>
            <person name="Ohm R."/>
            <person name="Pangilinan J."/>
            <person name="Park H.-J."/>
            <person name="Ramirez L."/>
            <person name="Alfaro M."/>
            <person name="Sun H."/>
            <person name="Tritt A."/>
            <person name="Yoshinaga Y."/>
            <person name="Zwiers L.-H."/>
            <person name="Turgeon B."/>
            <person name="Goodwin S."/>
            <person name="Spatafora J."/>
            <person name="Crous P."/>
            <person name="Grigoriev I."/>
        </authorList>
    </citation>
    <scope>NUCLEOTIDE SEQUENCE</scope>
    <source>
        <strain evidence="1">CBS 119687</strain>
    </source>
</reference>